<keyword evidence="9" id="KW-1185">Reference proteome</keyword>
<dbReference type="Proteomes" id="UP000286976">
    <property type="component" value="Unassembled WGS sequence"/>
</dbReference>
<feature type="transmembrane region" description="Helical" evidence="5">
    <location>
        <begin position="367"/>
        <end position="390"/>
    </location>
</feature>
<dbReference type="PANTHER" id="PTHR43065:SF42">
    <property type="entry name" value="TWO-COMPONENT SENSOR PPRA"/>
    <property type="match status" value="1"/>
</dbReference>
<dbReference type="InterPro" id="IPR003594">
    <property type="entry name" value="HATPase_dom"/>
</dbReference>
<gene>
    <name evidence="8" type="ORF">CWE15_07490</name>
</gene>
<keyword evidence="5" id="KW-1133">Transmembrane helix</keyword>
<dbReference type="Pfam" id="PF02518">
    <property type="entry name" value="HATPase_c"/>
    <property type="match status" value="1"/>
</dbReference>
<comment type="catalytic activity">
    <reaction evidence="1">
        <text>ATP + protein L-histidine = ADP + protein N-phospho-L-histidine.</text>
        <dbReference type="EC" id="2.7.13.3"/>
    </reaction>
</comment>
<evidence type="ECO:0000256" key="4">
    <source>
        <dbReference type="SAM" id="Coils"/>
    </source>
</evidence>
<dbReference type="Gene3D" id="1.10.287.130">
    <property type="match status" value="1"/>
</dbReference>
<dbReference type="PROSITE" id="PS50109">
    <property type="entry name" value="HIS_KIN"/>
    <property type="match status" value="1"/>
</dbReference>
<dbReference type="Pfam" id="PF13689">
    <property type="entry name" value="DUF4154"/>
    <property type="match status" value="1"/>
</dbReference>
<evidence type="ECO:0000313" key="9">
    <source>
        <dbReference type="Proteomes" id="UP000286976"/>
    </source>
</evidence>
<evidence type="ECO:0000256" key="6">
    <source>
        <dbReference type="SAM" id="SignalP"/>
    </source>
</evidence>
<dbReference type="EC" id="2.7.13.3" evidence="2"/>
<evidence type="ECO:0000256" key="3">
    <source>
        <dbReference type="ARBA" id="ARBA00022553"/>
    </source>
</evidence>
<dbReference type="InterPro" id="IPR005467">
    <property type="entry name" value="His_kinase_dom"/>
</dbReference>
<dbReference type="InterPro" id="IPR004358">
    <property type="entry name" value="Sig_transdc_His_kin-like_C"/>
</dbReference>
<dbReference type="SUPFAM" id="SSF55874">
    <property type="entry name" value="ATPase domain of HSP90 chaperone/DNA topoisomerase II/histidine kinase"/>
    <property type="match status" value="1"/>
</dbReference>
<protein>
    <recommendedName>
        <fullName evidence="2">histidine kinase</fullName>
        <ecNumber evidence="2">2.7.13.3</ecNumber>
    </recommendedName>
</protein>
<feature type="coiled-coil region" evidence="4">
    <location>
        <begin position="193"/>
        <end position="325"/>
    </location>
</feature>
<comment type="caution">
    <text evidence="8">The sequence shown here is derived from an EMBL/GenBank/DDBJ whole genome shotgun (WGS) entry which is preliminary data.</text>
</comment>
<dbReference type="GO" id="GO:0000155">
    <property type="term" value="F:phosphorelay sensor kinase activity"/>
    <property type="evidence" value="ECO:0007669"/>
    <property type="project" value="InterPro"/>
</dbReference>
<evidence type="ECO:0000259" key="7">
    <source>
        <dbReference type="PROSITE" id="PS50109"/>
    </source>
</evidence>
<dbReference type="InterPro" id="IPR036890">
    <property type="entry name" value="HATPase_C_sf"/>
</dbReference>
<dbReference type="SUPFAM" id="SSF47384">
    <property type="entry name" value="Homodimeric domain of signal transducing histidine kinase"/>
    <property type="match status" value="1"/>
</dbReference>
<keyword evidence="5" id="KW-0472">Membrane</keyword>
<feature type="signal peptide" evidence="6">
    <location>
        <begin position="1"/>
        <end position="34"/>
    </location>
</feature>
<organism evidence="8 9">
    <name type="scientific">Aliidiomarina taiwanensis</name>
    <dbReference type="NCBI Taxonomy" id="946228"/>
    <lineage>
        <taxon>Bacteria</taxon>
        <taxon>Pseudomonadati</taxon>
        <taxon>Pseudomonadota</taxon>
        <taxon>Gammaproteobacteria</taxon>
        <taxon>Alteromonadales</taxon>
        <taxon>Idiomarinaceae</taxon>
        <taxon>Aliidiomarina</taxon>
    </lineage>
</organism>
<keyword evidence="6" id="KW-0732">Signal</keyword>
<dbReference type="InterPro" id="IPR036097">
    <property type="entry name" value="HisK_dim/P_sf"/>
</dbReference>
<dbReference type="Gene3D" id="3.30.565.10">
    <property type="entry name" value="Histidine kinase-like ATPase, C-terminal domain"/>
    <property type="match status" value="1"/>
</dbReference>
<dbReference type="PANTHER" id="PTHR43065">
    <property type="entry name" value="SENSOR HISTIDINE KINASE"/>
    <property type="match status" value="1"/>
</dbReference>
<dbReference type="CDD" id="cd00082">
    <property type="entry name" value="HisKA"/>
    <property type="match status" value="1"/>
</dbReference>
<evidence type="ECO:0000256" key="2">
    <source>
        <dbReference type="ARBA" id="ARBA00012438"/>
    </source>
</evidence>
<name>A0A432X213_9GAMM</name>
<evidence type="ECO:0000256" key="5">
    <source>
        <dbReference type="SAM" id="Phobius"/>
    </source>
</evidence>
<sequence>MTYRVTRMVRCCKQLRFALLLLFVSYVVGFQAQAIEANNISDDELRAGYLTAVMRYITWPDEPERQQLVIGTLNAGSVNAALQSTPLPRIRGMQVQLREIHRITQVAEVDVLYVGSRAASQLRTLDPIARNHNILLVTEGVVGREEVMINLISSRQSRFSFQVNTDKIQDAGLAPSENLIRISGLELEMVVAYRRKQQELQQVRAQLTELEQALHSNEQRQNSLQERVAMLEAGIEERDSVLRAQAGSLEDKQQVMDSQQTTLNRLLQELDEQRMRLFSREEQLAIIQRNLANAERALAAHQAELEYKERQLQEKQLESDALAERIAINRSTLATQQQVLRDQRAAIAEQVSLLESREETINKQRELLMYVGIGFFIALIFALLSILLYYNKRKTAAQLMQALDELHDAQDKLVEAEKMAALGNLVAGVAHEVNTPLGVALTATTMLNDGRQQLVSTIEQGKLSKSQLDKFLTKAAESLQLTERNLERVARLISNFKQVAVEQMVTERREINLEEYLEEVMSTLSIELRRVGVTYTIESDPNITMLTTPGAMAQIFTNLTTNAIRHAFDGQGGTLTIRAKKAPGDNIHIEFCDDGTGMDEEVLGKLFDPFFTTRRNDGGTGLGMSIVYNLVRQKLHGDIHVSSEPNKGTCFTLDMPRVTHPVAATQ</sequence>
<dbReference type="SMART" id="SM00387">
    <property type="entry name" value="HATPase_c"/>
    <property type="match status" value="1"/>
</dbReference>
<feature type="coiled-coil region" evidence="4">
    <location>
        <begin position="392"/>
        <end position="419"/>
    </location>
</feature>
<reference evidence="8 9" key="1">
    <citation type="journal article" date="2011" name="Front. Microbiol.">
        <title>Genomic signatures of strain selection and enhancement in Bacillus atrophaeus var. globigii, a historical biowarfare simulant.</title>
        <authorList>
            <person name="Gibbons H.S."/>
            <person name="Broomall S.M."/>
            <person name="McNew L.A."/>
            <person name="Daligault H."/>
            <person name="Chapman C."/>
            <person name="Bruce D."/>
            <person name="Karavis M."/>
            <person name="Krepps M."/>
            <person name="McGregor P.A."/>
            <person name="Hong C."/>
            <person name="Park K.H."/>
            <person name="Akmal A."/>
            <person name="Feldman A."/>
            <person name="Lin J.S."/>
            <person name="Chang W.E."/>
            <person name="Higgs B.W."/>
            <person name="Demirev P."/>
            <person name="Lindquist J."/>
            <person name="Liem A."/>
            <person name="Fochler E."/>
            <person name="Read T.D."/>
            <person name="Tapia R."/>
            <person name="Johnson S."/>
            <person name="Bishop-Lilly K.A."/>
            <person name="Detter C."/>
            <person name="Han C."/>
            <person name="Sozhamannan S."/>
            <person name="Rosenzweig C.N."/>
            <person name="Skowronski E.W."/>
        </authorList>
    </citation>
    <scope>NUCLEOTIDE SEQUENCE [LARGE SCALE GENOMIC DNA]</scope>
    <source>
        <strain evidence="8 9">AIT1</strain>
    </source>
</reference>
<dbReference type="InterPro" id="IPR025293">
    <property type="entry name" value="YfiR/HmsC-like"/>
</dbReference>
<dbReference type="EMBL" id="PIPQ01000003">
    <property type="protein sequence ID" value="RUO40579.1"/>
    <property type="molecule type" value="Genomic_DNA"/>
</dbReference>
<dbReference type="SMART" id="SM00388">
    <property type="entry name" value="HisKA"/>
    <property type="match status" value="1"/>
</dbReference>
<feature type="chain" id="PRO_5019148426" description="histidine kinase" evidence="6">
    <location>
        <begin position="35"/>
        <end position="666"/>
    </location>
</feature>
<proteinExistence type="predicted"/>
<keyword evidence="4" id="KW-0175">Coiled coil</keyword>
<dbReference type="InterPro" id="IPR003661">
    <property type="entry name" value="HisK_dim/P_dom"/>
</dbReference>
<evidence type="ECO:0000256" key="1">
    <source>
        <dbReference type="ARBA" id="ARBA00000085"/>
    </source>
</evidence>
<keyword evidence="5" id="KW-0812">Transmembrane</keyword>
<accession>A0A432X213</accession>
<evidence type="ECO:0000313" key="8">
    <source>
        <dbReference type="EMBL" id="RUO40579.1"/>
    </source>
</evidence>
<dbReference type="PRINTS" id="PR00344">
    <property type="entry name" value="BCTRLSENSOR"/>
</dbReference>
<feature type="domain" description="Histidine kinase" evidence="7">
    <location>
        <begin position="428"/>
        <end position="659"/>
    </location>
</feature>
<dbReference type="AlphaFoldDB" id="A0A432X213"/>
<keyword evidence="3" id="KW-0597">Phosphoprotein</keyword>
<dbReference type="OrthoDB" id="2521613at2"/>